<dbReference type="FunFam" id="3.40.50.2300:FF:000310">
    <property type="entry name" value="Glutamate receptor"/>
    <property type="match status" value="1"/>
</dbReference>
<evidence type="ECO:0000256" key="18">
    <source>
        <dbReference type="SAM" id="SignalP"/>
    </source>
</evidence>
<evidence type="ECO:0000256" key="10">
    <source>
        <dbReference type="ARBA" id="ARBA00023170"/>
    </source>
</evidence>
<keyword evidence="11" id="KW-0325">Glycoprotein</keyword>
<dbReference type="InterPro" id="IPR028082">
    <property type="entry name" value="Peripla_BP_I"/>
</dbReference>
<evidence type="ECO:0000256" key="7">
    <source>
        <dbReference type="ARBA" id="ARBA00022989"/>
    </source>
</evidence>
<feature type="signal peptide" evidence="18">
    <location>
        <begin position="1"/>
        <end position="26"/>
    </location>
</feature>
<evidence type="ECO:0000256" key="11">
    <source>
        <dbReference type="ARBA" id="ARBA00023180"/>
    </source>
</evidence>
<keyword evidence="13 15" id="KW-0407">Ion channel</keyword>
<dbReference type="Gene3D" id="3.40.50.2300">
    <property type="match status" value="2"/>
</dbReference>
<organism evidence="20 21">
    <name type="scientific">Eucalyptus globulus</name>
    <name type="common">Tasmanian blue gum</name>
    <dbReference type="NCBI Taxonomy" id="34317"/>
    <lineage>
        <taxon>Eukaryota</taxon>
        <taxon>Viridiplantae</taxon>
        <taxon>Streptophyta</taxon>
        <taxon>Embryophyta</taxon>
        <taxon>Tracheophyta</taxon>
        <taxon>Spermatophyta</taxon>
        <taxon>Magnoliopsida</taxon>
        <taxon>eudicotyledons</taxon>
        <taxon>Gunneridae</taxon>
        <taxon>Pentapetalae</taxon>
        <taxon>rosids</taxon>
        <taxon>malvids</taxon>
        <taxon>Myrtales</taxon>
        <taxon>Myrtaceae</taxon>
        <taxon>Myrtoideae</taxon>
        <taxon>Eucalypteae</taxon>
        <taxon>Eucalyptus</taxon>
    </lineage>
</organism>
<keyword evidence="7 17" id="KW-1133">Transmembrane helix</keyword>
<evidence type="ECO:0000256" key="6">
    <source>
        <dbReference type="ARBA" id="ARBA00022729"/>
    </source>
</evidence>
<evidence type="ECO:0000256" key="17">
    <source>
        <dbReference type="SAM" id="Phobius"/>
    </source>
</evidence>
<dbReference type="PRINTS" id="PR00248">
    <property type="entry name" value="GPCRMGR"/>
</dbReference>
<dbReference type="SMART" id="SM00079">
    <property type="entry name" value="PBPe"/>
    <property type="match status" value="1"/>
</dbReference>
<dbReference type="InterPro" id="IPR000337">
    <property type="entry name" value="GPCR_3"/>
</dbReference>
<sequence length="952" mass="105744">MVPPRVSSNAEKLLLLALAFFTIVTTFREGPQITLAQSGNNNAQTILVNVGVVLDLETWVGQMGLSCINLSLSDFYTSNPSYKTRLVLNVRDSKGDEVAAAAAALDLIKNKQVQAIIGPQRSSQANFIIHLGNKSHVPIISFSATGPSLSSIRSPYFIRAAQNDSSQVNAISAVVQAFGWREVALIYVDNEFGEGIIPSLTDALEEVDTRVSYRSLIPPLATDSQILEELYKLMMMQARVFIMHMLPTLGSRLFFKAKEVGMMSEGYVWILTNGMADQLTSVDSSVVTSSMQGALGINTYIPNTPNLNNFMVRWKMKFQQDNPSVLNPTLNIFGYWAYDAAQALAMAVEEMGVANFTYQMFNASIDTTDLDIIGVSKSGPKLLQKLTNTTFTGLAGNFRLVHGQLEWSTFQIVNINGHAARGIGFWTQENGLLRYLYSFSKSKYSTSKSNLGSIIWPGDSTSIPKGWDIPTNGKRLKILVPVKDGFNQFVQVIPDRSTNKSKVTGYCIDIFQAMIDKLPYVVAYDLIPFAFSNGSSMGSYDDMIDQVFYQNYDGIVGDITIIANRSLYVDFTTPYTEPGVAMLVPYKDSKGKNAWVFLKPLTWDLWLTTGCFFVFIAFVGPAGHQVGTSFWFSFSIMVFAQRERVLSNLARFVVIVWVFVVLILTQCYIASLSSLLVVQNLQPTVVDVDKLLKSGENVGYLENSFVYGMLKQMKFNDSRLISYKSAEECDVLLSKGNQKGGIAAAFDEVPYIKLAVSQYCKRYTMIPTLRSAGFGFVFPKGSPLVPDISQVIRNDIEVLKMMEIENKWFPPKSNCPDSSNSLGLDSFWGLFLIAGAAAVLALLIFMVMFVKRNWHVVASPSGSLWEKFVTLGRGFYKRDLNSHTIEKARFRERNTDDGDNEIAAVETLENTNYLLSLSRDFSQNNDDINNEQGTPSTEQGLSNHVDEGCPDD</sequence>
<evidence type="ECO:0000256" key="9">
    <source>
        <dbReference type="ARBA" id="ARBA00023136"/>
    </source>
</evidence>
<evidence type="ECO:0000256" key="14">
    <source>
        <dbReference type="ARBA" id="ARBA00049638"/>
    </source>
</evidence>
<gene>
    <name evidence="20" type="ORF">ACJRO7_013511</name>
</gene>
<dbReference type="PANTHER" id="PTHR34836:SF1">
    <property type="entry name" value="OS09G0428600 PROTEIN"/>
    <property type="match status" value="1"/>
</dbReference>
<feature type="domain" description="Ionotropic glutamate receptor C-terminal" evidence="19">
    <location>
        <begin position="475"/>
        <end position="811"/>
    </location>
</feature>
<dbReference type="AlphaFoldDB" id="A0ABD3KY55"/>
<reference evidence="20 21" key="1">
    <citation type="submission" date="2024-11" db="EMBL/GenBank/DDBJ databases">
        <title>Chromosome-level genome assembly of Eucalyptus globulus Labill. provides insights into its genome evolution.</title>
        <authorList>
            <person name="Li X."/>
        </authorList>
    </citation>
    <scope>NUCLEOTIDE SEQUENCE [LARGE SCALE GENOMIC DNA]</scope>
    <source>
        <strain evidence="20">CL2024</strain>
        <tissue evidence="20">Fresh tender leaves</tissue>
    </source>
</reference>
<feature type="transmembrane region" description="Helical" evidence="17">
    <location>
        <begin position="827"/>
        <end position="850"/>
    </location>
</feature>
<dbReference type="PIRSF" id="PIRSF037090">
    <property type="entry name" value="Iontro_Glu-like_rcpt_pln"/>
    <property type="match status" value="1"/>
</dbReference>
<proteinExistence type="inferred from homology"/>
<comment type="caution">
    <text evidence="20">The sequence shown here is derived from an EMBL/GenBank/DDBJ whole genome shotgun (WGS) entry which is preliminary data.</text>
</comment>
<dbReference type="Pfam" id="PF00060">
    <property type="entry name" value="Lig_chan"/>
    <property type="match status" value="1"/>
</dbReference>
<comment type="subunit">
    <text evidence="3">May form heteromers.</text>
</comment>
<dbReference type="InterPro" id="IPR017103">
    <property type="entry name" value="Iontropic_Glu_rcpt_pln"/>
</dbReference>
<dbReference type="InterPro" id="IPR001320">
    <property type="entry name" value="Iontro_rcpt_C"/>
</dbReference>
<dbReference type="Gene3D" id="1.10.287.70">
    <property type="match status" value="1"/>
</dbReference>
<evidence type="ECO:0000256" key="15">
    <source>
        <dbReference type="PIRNR" id="PIRNR037090"/>
    </source>
</evidence>
<evidence type="ECO:0000256" key="5">
    <source>
        <dbReference type="ARBA" id="ARBA00022692"/>
    </source>
</evidence>
<keyword evidence="4 15" id="KW-0813">Transport</keyword>
<protein>
    <recommendedName>
        <fullName evidence="15">Glutamate receptor</fullName>
    </recommendedName>
</protein>
<dbReference type="InterPro" id="IPR044440">
    <property type="entry name" value="GABAb_receptor_plant_PBP1"/>
</dbReference>
<evidence type="ECO:0000256" key="1">
    <source>
        <dbReference type="ARBA" id="ARBA00004141"/>
    </source>
</evidence>
<evidence type="ECO:0000256" key="4">
    <source>
        <dbReference type="ARBA" id="ARBA00022448"/>
    </source>
</evidence>
<dbReference type="EMBL" id="JBJKBG010000003">
    <property type="protein sequence ID" value="KAL3744264.1"/>
    <property type="molecule type" value="Genomic_DNA"/>
</dbReference>
<dbReference type="Pfam" id="PF10613">
    <property type="entry name" value="Lig_chan-Glu_bd"/>
    <property type="match status" value="1"/>
</dbReference>
<dbReference type="Pfam" id="PF01094">
    <property type="entry name" value="ANF_receptor"/>
    <property type="match status" value="1"/>
</dbReference>
<evidence type="ECO:0000256" key="13">
    <source>
        <dbReference type="ARBA" id="ARBA00023303"/>
    </source>
</evidence>
<feature type="transmembrane region" description="Helical" evidence="17">
    <location>
        <begin position="652"/>
        <end position="678"/>
    </location>
</feature>
<dbReference type="CDD" id="cd19990">
    <property type="entry name" value="PBP1_GABAb_receptor_plant"/>
    <property type="match status" value="1"/>
</dbReference>
<keyword evidence="9 15" id="KW-0472">Membrane</keyword>
<dbReference type="InterPro" id="IPR001828">
    <property type="entry name" value="ANF_lig-bd_rcpt"/>
</dbReference>
<evidence type="ECO:0000256" key="8">
    <source>
        <dbReference type="ARBA" id="ARBA00023065"/>
    </source>
</evidence>
<comment type="function">
    <text evidence="14">Glutamate-gated receptor that probably acts as a non-selective cation channel. May be involved in light-signal transduction and calcium homeostasis via the regulation of calcium influx into cells.</text>
</comment>
<dbReference type="GO" id="GO:0034220">
    <property type="term" value="P:monoatomic ion transmembrane transport"/>
    <property type="evidence" value="ECO:0007669"/>
    <property type="project" value="UniProtKB-KW"/>
</dbReference>
<name>A0ABD3KY55_EUCGL</name>
<dbReference type="PANTHER" id="PTHR34836">
    <property type="entry name" value="OS06G0188250 PROTEIN"/>
    <property type="match status" value="1"/>
</dbReference>
<comment type="similarity">
    <text evidence="2 15">Belongs to the glutamate-gated ion channel (TC 1.A.10.1) family.</text>
</comment>
<keyword evidence="5 17" id="KW-0812">Transmembrane</keyword>
<dbReference type="SUPFAM" id="SSF53822">
    <property type="entry name" value="Periplasmic binding protein-like I"/>
    <property type="match status" value="1"/>
</dbReference>
<feature type="transmembrane region" description="Helical" evidence="17">
    <location>
        <begin position="612"/>
        <end position="640"/>
    </location>
</feature>
<dbReference type="GO" id="GO:0016020">
    <property type="term" value="C:membrane"/>
    <property type="evidence" value="ECO:0007669"/>
    <property type="project" value="UniProtKB-SubCell"/>
</dbReference>
<keyword evidence="12 15" id="KW-1071">Ligand-gated ion channel</keyword>
<evidence type="ECO:0000256" key="2">
    <source>
        <dbReference type="ARBA" id="ARBA00008685"/>
    </source>
</evidence>
<evidence type="ECO:0000259" key="19">
    <source>
        <dbReference type="SMART" id="SM00079"/>
    </source>
</evidence>
<comment type="subcellular location">
    <subcellularLocation>
        <location evidence="1">Membrane</location>
        <topology evidence="1">Multi-pass membrane protein</topology>
    </subcellularLocation>
</comment>
<dbReference type="FunFam" id="3.40.50.2300:FF:000081">
    <property type="entry name" value="Glutamate receptor"/>
    <property type="match status" value="1"/>
</dbReference>
<evidence type="ECO:0000313" key="20">
    <source>
        <dbReference type="EMBL" id="KAL3744264.1"/>
    </source>
</evidence>
<accession>A0ABD3KY55</accession>
<feature type="region of interest" description="Disordered" evidence="16">
    <location>
        <begin position="925"/>
        <end position="952"/>
    </location>
</feature>
<dbReference type="InterPro" id="IPR015683">
    <property type="entry name" value="Ionotropic_Glu_rcpt"/>
</dbReference>
<feature type="compositionally biased region" description="Polar residues" evidence="16">
    <location>
        <begin position="925"/>
        <end position="942"/>
    </location>
</feature>
<dbReference type="FunFam" id="3.40.190.10:FF:000103">
    <property type="entry name" value="Glutamate receptor"/>
    <property type="match status" value="1"/>
</dbReference>
<dbReference type="Proteomes" id="UP001634007">
    <property type="component" value="Unassembled WGS sequence"/>
</dbReference>
<dbReference type="SUPFAM" id="SSF53850">
    <property type="entry name" value="Periplasmic binding protein-like II"/>
    <property type="match status" value="1"/>
</dbReference>
<keyword evidence="21" id="KW-1185">Reference proteome</keyword>
<dbReference type="InterPro" id="IPR019594">
    <property type="entry name" value="Glu/Gly-bd"/>
</dbReference>
<keyword evidence="6 18" id="KW-0732">Signal</keyword>
<dbReference type="Gene3D" id="3.40.190.10">
    <property type="entry name" value="Periplasmic binding protein-like II"/>
    <property type="match status" value="1"/>
</dbReference>
<feature type="chain" id="PRO_5044835109" description="Glutamate receptor" evidence="18">
    <location>
        <begin position="27"/>
        <end position="952"/>
    </location>
</feature>
<evidence type="ECO:0000256" key="16">
    <source>
        <dbReference type="SAM" id="MobiDB-lite"/>
    </source>
</evidence>
<comment type="function">
    <text evidence="15">Glutamate-gated receptor that probably acts as non-selective cation channel.</text>
</comment>
<evidence type="ECO:0000256" key="3">
    <source>
        <dbReference type="ARBA" id="ARBA00011095"/>
    </source>
</evidence>
<evidence type="ECO:0000313" key="21">
    <source>
        <dbReference type="Proteomes" id="UP001634007"/>
    </source>
</evidence>
<evidence type="ECO:0000256" key="12">
    <source>
        <dbReference type="ARBA" id="ARBA00023286"/>
    </source>
</evidence>
<keyword evidence="10 15" id="KW-0675">Receptor</keyword>
<dbReference type="CDD" id="cd13686">
    <property type="entry name" value="GluR_Plant"/>
    <property type="match status" value="1"/>
</dbReference>
<keyword evidence="8 15" id="KW-0406">Ion transport</keyword>